<gene>
    <name evidence="6" type="ORF">FKV68_26445</name>
</gene>
<dbReference type="InterPro" id="IPR036390">
    <property type="entry name" value="WH_DNA-bd_sf"/>
</dbReference>
<evidence type="ECO:0000256" key="3">
    <source>
        <dbReference type="ARBA" id="ARBA00023125"/>
    </source>
</evidence>
<keyword evidence="3" id="KW-0238">DNA-binding</keyword>
<dbReference type="InterPro" id="IPR036388">
    <property type="entry name" value="WH-like_DNA-bd_sf"/>
</dbReference>
<sequence>MNFRQIEAFRAVIITGTVSAGAELMGITQPAVSRLIAELETSTGFALFDRVKGRLVPTPEGQIFYRDVEASFRGLDRLRSSAARIRDFGSGHIRVASLAAAGSTIVPRAVRKFRETHPSAIVTLSIMTSAAVRNHVVDGEFDLGLAADEVDLSGVGHQVFGSFPALCAMPAGHPLAVKSVIGPQDFDGVDYVALSPEDRARLQFDRLCAEAGVRPNLVIETPFAITACALALEGVGVGIVNPLAIDGFAERGLIFRPFEPAVYFKSYLLFRPDMQKASLVRAFVAALLDVRNTRHSASSTGADRPPLTDETSPAIAGQS</sequence>
<evidence type="ECO:0000313" key="6">
    <source>
        <dbReference type="EMBL" id="QLL64928.1"/>
    </source>
</evidence>
<keyword evidence="2" id="KW-0805">Transcription regulation</keyword>
<dbReference type="InterPro" id="IPR037424">
    <property type="entry name" value="NocR_PBP2"/>
</dbReference>
<accession>A0A859R5W3</accession>
<dbReference type="Proteomes" id="UP000510721">
    <property type="component" value="Plasmid pEmeITTGR7c"/>
</dbReference>
<evidence type="ECO:0000256" key="4">
    <source>
        <dbReference type="ARBA" id="ARBA00023159"/>
    </source>
</evidence>
<dbReference type="PRINTS" id="PR00039">
    <property type="entry name" value="HTHLYSR"/>
</dbReference>
<dbReference type="SUPFAM" id="SSF53850">
    <property type="entry name" value="Periplasmic binding protein-like II"/>
    <property type="match status" value="1"/>
</dbReference>
<dbReference type="PANTHER" id="PTHR30427:SF1">
    <property type="entry name" value="TRANSCRIPTIONAL ACTIVATOR PROTEIN LYSR"/>
    <property type="match status" value="1"/>
</dbReference>
<protein>
    <submittedName>
        <fullName evidence="6">LysR family transcriptional regulator</fullName>
    </submittedName>
</protein>
<reference evidence="6 7" key="1">
    <citation type="submission" date="2019-06" db="EMBL/GenBank/DDBJ databases">
        <title>Complete genome sequence of Ensifer mexicanus ITTG R7 isolated from nodules of Acacia angustissima (Mill.) Kuntze.</title>
        <authorList>
            <person name="Rincon-Rosales R."/>
            <person name="Rogel M.A."/>
            <person name="Guerrero G."/>
            <person name="Rincon-Molina C.I."/>
            <person name="Lopez-Lopez A."/>
            <person name="Martinez-Romero E."/>
        </authorList>
    </citation>
    <scope>NUCLEOTIDE SEQUENCE [LARGE SCALE GENOMIC DNA]</scope>
    <source>
        <strain evidence="6 7">ITTG R7</strain>
        <plasmid evidence="7">pemeittgr7c</plasmid>
    </source>
</reference>
<dbReference type="PROSITE" id="PS50931">
    <property type="entry name" value="HTH_LYSR"/>
    <property type="match status" value="1"/>
</dbReference>
<dbReference type="Gene3D" id="3.40.190.290">
    <property type="match status" value="1"/>
</dbReference>
<dbReference type="KEGG" id="emx:FKV68_26445"/>
<organism evidence="6 7">
    <name type="scientific">Sinorhizobium mexicanum</name>
    <dbReference type="NCBI Taxonomy" id="375549"/>
    <lineage>
        <taxon>Bacteria</taxon>
        <taxon>Pseudomonadati</taxon>
        <taxon>Pseudomonadota</taxon>
        <taxon>Alphaproteobacteria</taxon>
        <taxon>Hyphomicrobiales</taxon>
        <taxon>Rhizobiaceae</taxon>
        <taxon>Sinorhizobium/Ensifer group</taxon>
        <taxon>Sinorhizobium</taxon>
    </lineage>
</organism>
<dbReference type="GO" id="GO:0003700">
    <property type="term" value="F:DNA-binding transcription factor activity"/>
    <property type="evidence" value="ECO:0007669"/>
    <property type="project" value="InterPro"/>
</dbReference>
<evidence type="ECO:0000256" key="2">
    <source>
        <dbReference type="ARBA" id="ARBA00023015"/>
    </source>
</evidence>
<dbReference type="CDD" id="cd08415">
    <property type="entry name" value="PBP2_LysR_opines_like"/>
    <property type="match status" value="1"/>
</dbReference>
<dbReference type="SUPFAM" id="SSF46785">
    <property type="entry name" value="Winged helix' DNA-binding domain"/>
    <property type="match status" value="1"/>
</dbReference>
<keyword evidence="5" id="KW-0804">Transcription</keyword>
<keyword evidence="4" id="KW-0010">Activator</keyword>
<dbReference type="GO" id="GO:0043565">
    <property type="term" value="F:sequence-specific DNA binding"/>
    <property type="evidence" value="ECO:0007669"/>
    <property type="project" value="TreeGrafter"/>
</dbReference>
<evidence type="ECO:0000313" key="7">
    <source>
        <dbReference type="Proteomes" id="UP000510721"/>
    </source>
</evidence>
<dbReference type="Gene3D" id="1.10.10.10">
    <property type="entry name" value="Winged helix-like DNA-binding domain superfamily/Winged helix DNA-binding domain"/>
    <property type="match status" value="1"/>
</dbReference>
<dbReference type="EMBL" id="CP041241">
    <property type="protein sequence ID" value="QLL64928.1"/>
    <property type="molecule type" value="Genomic_DNA"/>
</dbReference>
<keyword evidence="6" id="KW-0614">Plasmid</keyword>
<geneLocation type="plasmid" evidence="7">
    <name>pemeittgr7c</name>
</geneLocation>
<dbReference type="Pfam" id="PF00126">
    <property type="entry name" value="HTH_1"/>
    <property type="match status" value="1"/>
</dbReference>
<dbReference type="RefSeq" id="WP_180943390.1">
    <property type="nucleotide sequence ID" value="NZ_CP041241.1"/>
</dbReference>
<comment type="similarity">
    <text evidence="1">Belongs to the LysR transcriptional regulatory family.</text>
</comment>
<dbReference type="PANTHER" id="PTHR30427">
    <property type="entry name" value="TRANSCRIPTIONAL ACTIVATOR PROTEIN LYSR"/>
    <property type="match status" value="1"/>
</dbReference>
<dbReference type="GO" id="GO:0010628">
    <property type="term" value="P:positive regulation of gene expression"/>
    <property type="evidence" value="ECO:0007669"/>
    <property type="project" value="TreeGrafter"/>
</dbReference>
<keyword evidence="7" id="KW-1185">Reference proteome</keyword>
<evidence type="ECO:0000256" key="1">
    <source>
        <dbReference type="ARBA" id="ARBA00009437"/>
    </source>
</evidence>
<dbReference type="InterPro" id="IPR000847">
    <property type="entry name" value="LysR_HTH_N"/>
</dbReference>
<dbReference type="InterPro" id="IPR005119">
    <property type="entry name" value="LysR_subst-bd"/>
</dbReference>
<proteinExistence type="inferred from homology"/>
<dbReference type="Pfam" id="PF03466">
    <property type="entry name" value="LysR_substrate"/>
    <property type="match status" value="1"/>
</dbReference>
<dbReference type="AlphaFoldDB" id="A0A859R5W3"/>
<evidence type="ECO:0000256" key="5">
    <source>
        <dbReference type="ARBA" id="ARBA00023163"/>
    </source>
</evidence>
<name>A0A859R5W3_9HYPH</name>